<keyword evidence="5" id="KW-0539">Nucleus</keyword>
<keyword evidence="3" id="KW-0805">Transcription regulation</keyword>
<keyword evidence="4" id="KW-0804">Transcription</keyword>
<evidence type="ECO:0000256" key="6">
    <source>
        <dbReference type="SAM" id="MobiDB-lite"/>
    </source>
</evidence>
<feature type="region of interest" description="Disordered" evidence="6">
    <location>
        <begin position="215"/>
        <end position="262"/>
    </location>
</feature>
<evidence type="ECO:0000256" key="5">
    <source>
        <dbReference type="ARBA" id="ARBA00023242"/>
    </source>
</evidence>
<feature type="compositionally biased region" description="Low complexity" evidence="6">
    <location>
        <begin position="83"/>
        <end position="103"/>
    </location>
</feature>
<dbReference type="PANTHER" id="PTHR47338:SF28">
    <property type="entry name" value="C6 TRANSCRIPTION FACTOR"/>
    <property type="match status" value="1"/>
</dbReference>
<dbReference type="GO" id="GO:0006351">
    <property type="term" value="P:DNA-templated transcription"/>
    <property type="evidence" value="ECO:0007669"/>
    <property type="project" value="InterPro"/>
</dbReference>
<feature type="region of interest" description="Disordered" evidence="6">
    <location>
        <begin position="981"/>
        <end position="1033"/>
    </location>
</feature>
<dbReference type="CDD" id="cd12148">
    <property type="entry name" value="fungal_TF_MHR"/>
    <property type="match status" value="1"/>
</dbReference>
<dbReference type="Proteomes" id="UP001278500">
    <property type="component" value="Unassembled WGS sequence"/>
</dbReference>
<dbReference type="InterPro" id="IPR007219">
    <property type="entry name" value="XnlR_reg_dom"/>
</dbReference>
<feature type="compositionally biased region" description="Polar residues" evidence="6">
    <location>
        <begin position="931"/>
        <end position="943"/>
    </location>
</feature>
<proteinExistence type="predicted"/>
<feature type="compositionally biased region" description="Gly residues" evidence="6">
    <location>
        <begin position="991"/>
        <end position="1006"/>
    </location>
</feature>
<feature type="region of interest" description="Disordered" evidence="6">
    <location>
        <begin position="901"/>
        <end position="953"/>
    </location>
</feature>
<feature type="region of interest" description="Disordered" evidence="6">
    <location>
        <begin position="16"/>
        <end position="164"/>
    </location>
</feature>
<dbReference type="AlphaFoldDB" id="A0AAE0JGI1"/>
<dbReference type="GO" id="GO:0005634">
    <property type="term" value="C:nucleus"/>
    <property type="evidence" value="ECO:0007669"/>
    <property type="project" value="UniProtKB-SubCell"/>
</dbReference>
<feature type="compositionally biased region" description="Polar residues" evidence="6">
    <location>
        <begin position="120"/>
        <end position="131"/>
    </location>
</feature>
<feature type="compositionally biased region" description="Polar residues" evidence="6">
    <location>
        <begin position="903"/>
        <end position="912"/>
    </location>
</feature>
<comment type="caution">
    <text evidence="8">The sequence shown here is derived from an EMBL/GenBank/DDBJ whole genome shotgun (WGS) entry which is preliminary data.</text>
</comment>
<name>A0AAE0JGI1_9PEZI</name>
<feature type="domain" description="Xylanolytic transcriptional activator regulatory" evidence="7">
    <location>
        <begin position="463"/>
        <end position="555"/>
    </location>
</feature>
<dbReference type="Pfam" id="PF04082">
    <property type="entry name" value="Fungal_trans"/>
    <property type="match status" value="1"/>
</dbReference>
<dbReference type="PANTHER" id="PTHR47338">
    <property type="entry name" value="ZN(II)2CYS6 TRANSCRIPTION FACTOR (EUROFUNG)-RELATED"/>
    <property type="match status" value="1"/>
</dbReference>
<dbReference type="EMBL" id="JAUEPP010000003">
    <property type="protein sequence ID" value="KAK3347432.1"/>
    <property type="molecule type" value="Genomic_DNA"/>
</dbReference>
<reference evidence="8" key="2">
    <citation type="submission" date="2023-06" db="EMBL/GenBank/DDBJ databases">
        <authorList>
            <consortium name="Lawrence Berkeley National Laboratory"/>
            <person name="Haridas S."/>
            <person name="Hensen N."/>
            <person name="Bonometti L."/>
            <person name="Westerberg I."/>
            <person name="Brannstrom I.O."/>
            <person name="Guillou S."/>
            <person name="Cros-Aarteil S."/>
            <person name="Calhoun S."/>
            <person name="Kuo A."/>
            <person name="Mondo S."/>
            <person name="Pangilinan J."/>
            <person name="Riley R."/>
            <person name="Labutti K."/>
            <person name="Andreopoulos B."/>
            <person name="Lipzen A."/>
            <person name="Chen C."/>
            <person name="Yanf M."/>
            <person name="Daum C."/>
            <person name="Ng V."/>
            <person name="Clum A."/>
            <person name="Steindorff A."/>
            <person name="Ohm R."/>
            <person name="Martin F."/>
            <person name="Silar P."/>
            <person name="Natvig D."/>
            <person name="Lalanne C."/>
            <person name="Gautier V."/>
            <person name="Ament-Velasquez S.L."/>
            <person name="Kruys A."/>
            <person name="Hutchinson M.I."/>
            <person name="Powell A.J."/>
            <person name="Barry K."/>
            <person name="Miller A.N."/>
            <person name="Grigoriev I.V."/>
            <person name="Debuchy R."/>
            <person name="Gladieux P."/>
            <person name="Thoren M.H."/>
            <person name="Johannesson H."/>
        </authorList>
    </citation>
    <scope>NUCLEOTIDE SEQUENCE</scope>
    <source>
        <strain evidence="8">CBS 560.94</strain>
    </source>
</reference>
<dbReference type="GO" id="GO:0008270">
    <property type="term" value="F:zinc ion binding"/>
    <property type="evidence" value="ECO:0007669"/>
    <property type="project" value="InterPro"/>
</dbReference>
<evidence type="ECO:0000259" key="7">
    <source>
        <dbReference type="SMART" id="SM00906"/>
    </source>
</evidence>
<reference evidence="8" key="1">
    <citation type="journal article" date="2023" name="Mol. Phylogenet. Evol.">
        <title>Genome-scale phylogeny and comparative genomics of the fungal order Sordariales.</title>
        <authorList>
            <person name="Hensen N."/>
            <person name="Bonometti L."/>
            <person name="Westerberg I."/>
            <person name="Brannstrom I.O."/>
            <person name="Guillou S."/>
            <person name="Cros-Aarteil S."/>
            <person name="Calhoun S."/>
            <person name="Haridas S."/>
            <person name="Kuo A."/>
            <person name="Mondo S."/>
            <person name="Pangilinan J."/>
            <person name="Riley R."/>
            <person name="LaButti K."/>
            <person name="Andreopoulos B."/>
            <person name="Lipzen A."/>
            <person name="Chen C."/>
            <person name="Yan M."/>
            <person name="Daum C."/>
            <person name="Ng V."/>
            <person name="Clum A."/>
            <person name="Steindorff A."/>
            <person name="Ohm R.A."/>
            <person name="Martin F."/>
            <person name="Silar P."/>
            <person name="Natvig D.O."/>
            <person name="Lalanne C."/>
            <person name="Gautier V."/>
            <person name="Ament-Velasquez S.L."/>
            <person name="Kruys A."/>
            <person name="Hutchinson M.I."/>
            <person name="Powell A.J."/>
            <person name="Barry K."/>
            <person name="Miller A.N."/>
            <person name="Grigoriev I.V."/>
            <person name="Debuchy R."/>
            <person name="Gladieux P."/>
            <person name="Hiltunen Thoren M."/>
            <person name="Johannesson H."/>
        </authorList>
    </citation>
    <scope>NUCLEOTIDE SEQUENCE</scope>
    <source>
        <strain evidence="8">CBS 560.94</strain>
    </source>
</reference>
<feature type="compositionally biased region" description="Polar residues" evidence="6">
    <location>
        <begin position="73"/>
        <end position="82"/>
    </location>
</feature>
<protein>
    <submittedName>
        <fullName evidence="8">Fungal-specific transcription factor domain-containing protein</fullName>
    </submittedName>
</protein>
<evidence type="ECO:0000256" key="4">
    <source>
        <dbReference type="ARBA" id="ARBA00023163"/>
    </source>
</evidence>
<feature type="compositionally biased region" description="Polar residues" evidence="6">
    <location>
        <begin position="26"/>
        <end position="37"/>
    </location>
</feature>
<organism evidence="8 9">
    <name type="scientific">Neurospora tetraspora</name>
    <dbReference type="NCBI Taxonomy" id="94610"/>
    <lineage>
        <taxon>Eukaryota</taxon>
        <taxon>Fungi</taxon>
        <taxon>Dikarya</taxon>
        <taxon>Ascomycota</taxon>
        <taxon>Pezizomycotina</taxon>
        <taxon>Sordariomycetes</taxon>
        <taxon>Sordariomycetidae</taxon>
        <taxon>Sordariales</taxon>
        <taxon>Sordariaceae</taxon>
        <taxon>Neurospora</taxon>
    </lineage>
</organism>
<dbReference type="RefSeq" id="XP_062682514.1">
    <property type="nucleotide sequence ID" value="XM_062829503.1"/>
</dbReference>
<keyword evidence="2" id="KW-0479">Metal-binding</keyword>
<feature type="compositionally biased region" description="Polar residues" evidence="6">
    <location>
        <begin position="235"/>
        <end position="246"/>
    </location>
</feature>
<evidence type="ECO:0000256" key="3">
    <source>
        <dbReference type="ARBA" id="ARBA00023015"/>
    </source>
</evidence>
<dbReference type="GO" id="GO:0000981">
    <property type="term" value="F:DNA-binding transcription factor activity, RNA polymerase II-specific"/>
    <property type="evidence" value="ECO:0007669"/>
    <property type="project" value="InterPro"/>
</dbReference>
<dbReference type="GeneID" id="87866657"/>
<feature type="compositionally biased region" description="Low complexity" evidence="6">
    <location>
        <begin position="215"/>
        <end position="232"/>
    </location>
</feature>
<dbReference type="SMART" id="SM00906">
    <property type="entry name" value="Fungal_trans"/>
    <property type="match status" value="1"/>
</dbReference>
<comment type="subcellular location">
    <subcellularLocation>
        <location evidence="1">Nucleus</location>
    </subcellularLocation>
</comment>
<evidence type="ECO:0000313" key="8">
    <source>
        <dbReference type="EMBL" id="KAK3347432.1"/>
    </source>
</evidence>
<accession>A0AAE0JGI1</accession>
<dbReference type="InterPro" id="IPR050815">
    <property type="entry name" value="TF_fung"/>
</dbReference>
<sequence length="1033" mass="112534">MAPSKEWLDVVVHREVAKEAPEPTGHSISQAAPQTSAAFHPEHPPRSVTITPSRAAPRTRRGNNNARPRLAVNSHTGIGSLTSAMQSQPAAAAASGSRYSGQQYHQAAGPSRPPLPAPFQGQQHDQPNPSVYSDDGQQSGDDDENDHGNDQVLPNGKRKRPLSVSRNAVACEYKERKKPGLRAGYGRELEQRLDNLEGELRRHAEILAAHGLDVNSPATASNNANNRNNHAPSGHRSNPSLQSNDHGTPRDTGPPPVFAYAGPDSAERALFMQHKPSTSADFGLGPRTPAGVHDNFQHVATTQPHVQPAITPSAAVQEYYGAPRAVPHQIAGPSLTAILPATQGQGGTEQELPPYTVCYALMELYFKHIHPWCPILDRETTKDLFFGERIPNEEEKILLHAIVATAMRFATKKMLPKESQQRFYTASKQRVLLYGMEHSSVMSLQALVILALDLCGSSNGPPGWNIMALITRGVVQLGLAVETNSMTVSPSYPSIYTLRAMVLPEPLDFTEEESRRRLFWMVYVLDRYATISTAFDFALDDKEIDRTLPCRDELWIKNHKVETRWFHAADDDSRLNSNNSADYQVNKPENLGAFSYYIEILGILSKIHKFLKQPVDISSLTDVENWQRRYRELDTMLKVWKFELPDDYNHMAKIYDQPRVARTLSCAWIMLHATYHTAIIRLHSSAAYPTVRSPIFSPSYMASQTCRDAVNNVLALGKFVVEYNLLSTLGPPFAFTLWVAARVLLVHGSTVEHSLNPEIKFFVDTLREMGEYWPVATRYSNLLTRVLDEYKASVSEGDEVTPSSVRILADMRRTAFDLDLLISRQPRHGSRQHGALTTAGGSNVMSAGVMVPTINNANGHFAMGAGGGGAGGGVNDLEYFDVFDFFNMPRFPLSAIAPGQNAGGTETNQNHGADQVHGMSGTGGRRLIDNSEGSSKQPGQGMSNDIIHGPALGGGSAQGVGEFNIIDFMVHPERDWLGNSRGSSWVDATGSGSGSGSGASGVGGRPEQGVAATGSRTRTGSGSVEGAGATHQG</sequence>
<dbReference type="GO" id="GO:0003677">
    <property type="term" value="F:DNA binding"/>
    <property type="evidence" value="ECO:0007669"/>
    <property type="project" value="InterPro"/>
</dbReference>
<evidence type="ECO:0000256" key="1">
    <source>
        <dbReference type="ARBA" id="ARBA00004123"/>
    </source>
</evidence>
<evidence type="ECO:0000256" key="2">
    <source>
        <dbReference type="ARBA" id="ARBA00022723"/>
    </source>
</evidence>
<keyword evidence="9" id="KW-1185">Reference proteome</keyword>
<evidence type="ECO:0000313" key="9">
    <source>
        <dbReference type="Proteomes" id="UP001278500"/>
    </source>
</evidence>
<gene>
    <name evidence="8" type="ORF">B0H65DRAFT_547263</name>
</gene>